<dbReference type="SMART" id="SM00360">
    <property type="entry name" value="RRM"/>
    <property type="match status" value="1"/>
</dbReference>
<keyword evidence="4" id="KW-0694">RNA-binding</keyword>
<keyword evidence="3" id="KW-0508">mRNA splicing</keyword>
<protein>
    <recommendedName>
        <fullName evidence="5">RRM domain-containing protein</fullName>
    </recommendedName>
</protein>
<dbReference type="PANTHER" id="PTHR23147">
    <property type="entry name" value="SERINE/ARGININE RICH SPLICING FACTOR"/>
    <property type="match status" value="1"/>
</dbReference>
<evidence type="ECO:0000256" key="1">
    <source>
        <dbReference type="ARBA" id="ARBA00022664"/>
    </source>
</evidence>
<name>A0A9W7JFL8_HIBTR</name>
<proteinExistence type="predicted"/>
<dbReference type="OrthoDB" id="1749483at2759"/>
<organism evidence="6 7">
    <name type="scientific">Hibiscus trionum</name>
    <name type="common">Flower of an hour</name>
    <dbReference type="NCBI Taxonomy" id="183268"/>
    <lineage>
        <taxon>Eukaryota</taxon>
        <taxon>Viridiplantae</taxon>
        <taxon>Streptophyta</taxon>
        <taxon>Embryophyta</taxon>
        <taxon>Tracheophyta</taxon>
        <taxon>Spermatophyta</taxon>
        <taxon>Magnoliopsida</taxon>
        <taxon>eudicotyledons</taxon>
        <taxon>Gunneridae</taxon>
        <taxon>Pentapetalae</taxon>
        <taxon>rosids</taxon>
        <taxon>malvids</taxon>
        <taxon>Malvales</taxon>
        <taxon>Malvaceae</taxon>
        <taxon>Malvoideae</taxon>
        <taxon>Hibiscus</taxon>
    </lineage>
</organism>
<evidence type="ECO:0000256" key="3">
    <source>
        <dbReference type="ARBA" id="ARBA00023187"/>
    </source>
</evidence>
<keyword evidence="1" id="KW-0507">mRNA processing</keyword>
<feature type="domain" description="RRM" evidence="5">
    <location>
        <begin position="28"/>
        <end position="89"/>
    </location>
</feature>
<keyword evidence="7" id="KW-1185">Reference proteome</keyword>
<dbReference type="GO" id="GO:0008380">
    <property type="term" value="P:RNA splicing"/>
    <property type="evidence" value="ECO:0007669"/>
    <property type="project" value="UniProtKB-KW"/>
</dbReference>
<dbReference type="SUPFAM" id="SSF54928">
    <property type="entry name" value="RNA-binding domain, RBD"/>
    <property type="match status" value="1"/>
</dbReference>
<reference evidence="6" key="1">
    <citation type="submission" date="2023-05" db="EMBL/GenBank/DDBJ databases">
        <title>Genome and transcriptome analyses reveal genes involved in the formation of fine ridges on petal epidermal cells in Hibiscus trionum.</title>
        <authorList>
            <person name="Koshimizu S."/>
            <person name="Masuda S."/>
            <person name="Ishii T."/>
            <person name="Shirasu K."/>
            <person name="Hoshino A."/>
            <person name="Arita M."/>
        </authorList>
    </citation>
    <scope>NUCLEOTIDE SEQUENCE</scope>
    <source>
        <strain evidence="6">Hamamatsu line</strain>
    </source>
</reference>
<dbReference type="InterPro" id="IPR012677">
    <property type="entry name" value="Nucleotide-bd_a/b_plait_sf"/>
</dbReference>
<dbReference type="AlphaFoldDB" id="A0A9W7JFL8"/>
<evidence type="ECO:0000313" key="6">
    <source>
        <dbReference type="EMBL" id="GMJ14392.1"/>
    </source>
</evidence>
<comment type="caution">
    <text evidence="6">The sequence shown here is derived from an EMBL/GenBank/DDBJ whole genome shotgun (WGS) entry which is preliminary data.</text>
</comment>
<dbReference type="Pfam" id="PF00076">
    <property type="entry name" value="RRM_1"/>
    <property type="match status" value="1"/>
</dbReference>
<dbReference type="CDD" id="cd00590">
    <property type="entry name" value="RRM_SF"/>
    <property type="match status" value="1"/>
</dbReference>
<dbReference type="EMBL" id="BSYR01000069">
    <property type="protein sequence ID" value="GMJ14392.1"/>
    <property type="molecule type" value="Genomic_DNA"/>
</dbReference>
<evidence type="ECO:0000256" key="4">
    <source>
        <dbReference type="PROSITE-ProRule" id="PRU00176"/>
    </source>
</evidence>
<evidence type="ECO:0000259" key="5">
    <source>
        <dbReference type="PROSITE" id="PS50102"/>
    </source>
</evidence>
<dbReference type="GO" id="GO:0006397">
    <property type="term" value="P:mRNA processing"/>
    <property type="evidence" value="ECO:0007669"/>
    <property type="project" value="UniProtKB-KW"/>
</dbReference>
<evidence type="ECO:0000313" key="7">
    <source>
        <dbReference type="Proteomes" id="UP001165190"/>
    </source>
</evidence>
<dbReference type="InterPro" id="IPR035979">
    <property type="entry name" value="RBD_domain_sf"/>
</dbReference>
<dbReference type="GO" id="GO:0003723">
    <property type="term" value="F:RNA binding"/>
    <property type="evidence" value="ECO:0007669"/>
    <property type="project" value="UniProtKB-UniRule"/>
</dbReference>
<dbReference type="InterPro" id="IPR050907">
    <property type="entry name" value="SRSF"/>
</dbReference>
<accession>A0A9W7JFL8</accession>
<dbReference type="InterPro" id="IPR000504">
    <property type="entry name" value="RRM_dom"/>
</dbReference>
<dbReference type="Gene3D" id="3.30.70.330">
    <property type="match status" value="1"/>
</dbReference>
<sequence>MAKASGRGKVSLEARVTLFVKKLHWKGLWTLFSYHGDVLDAFIPKKRSRGGHRFGFVRYLKMNDALRAQERLDGFHIFGYRVQVHLARFDLSQVNNQVQRFFPCTACSTG</sequence>
<evidence type="ECO:0000256" key="2">
    <source>
        <dbReference type="ARBA" id="ARBA00022728"/>
    </source>
</evidence>
<dbReference type="Proteomes" id="UP001165190">
    <property type="component" value="Unassembled WGS sequence"/>
</dbReference>
<dbReference type="GO" id="GO:0005681">
    <property type="term" value="C:spliceosomal complex"/>
    <property type="evidence" value="ECO:0007669"/>
    <property type="project" value="UniProtKB-KW"/>
</dbReference>
<keyword evidence="2" id="KW-0747">Spliceosome</keyword>
<gene>
    <name evidence="6" type="ORF">HRI_005108400</name>
</gene>
<dbReference type="PROSITE" id="PS50102">
    <property type="entry name" value="RRM"/>
    <property type="match status" value="1"/>
</dbReference>